<evidence type="ECO:0000256" key="2">
    <source>
        <dbReference type="ARBA" id="ARBA00007191"/>
    </source>
</evidence>
<dbReference type="Gene3D" id="3.30.450.30">
    <property type="entry name" value="Dynein light chain 2a, cytoplasmic"/>
    <property type="match status" value="1"/>
</dbReference>
<dbReference type="GO" id="GO:0005874">
    <property type="term" value="C:microtubule"/>
    <property type="evidence" value="ECO:0007669"/>
    <property type="project" value="UniProtKB-UniRule"/>
</dbReference>
<keyword evidence="6 10" id="KW-0243">Dynein</keyword>
<dbReference type="OrthoDB" id="9985637at2759"/>
<evidence type="ECO:0000256" key="1">
    <source>
        <dbReference type="ARBA" id="ARBA00004245"/>
    </source>
</evidence>
<evidence type="ECO:0000313" key="12">
    <source>
        <dbReference type="EMBL" id="CAG5130436.1"/>
    </source>
</evidence>
<organism evidence="12 13">
    <name type="scientific">Candidula unifasciata</name>
    <dbReference type="NCBI Taxonomy" id="100452"/>
    <lineage>
        <taxon>Eukaryota</taxon>
        <taxon>Metazoa</taxon>
        <taxon>Spiralia</taxon>
        <taxon>Lophotrochozoa</taxon>
        <taxon>Mollusca</taxon>
        <taxon>Gastropoda</taxon>
        <taxon>Heterobranchia</taxon>
        <taxon>Euthyneura</taxon>
        <taxon>Panpulmonata</taxon>
        <taxon>Eupulmonata</taxon>
        <taxon>Stylommatophora</taxon>
        <taxon>Helicina</taxon>
        <taxon>Helicoidea</taxon>
        <taxon>Geomitridae</taxon>
        <taxon>Candidula</taxon>
    </lineage>
</organism>
<dbReference type="GO" id="GO:0007018">
    <property type="term" value="P:microtubule-based movement"/>
    <property type="evidence" value="ECO:0007669"/>
    <property type="project" value="UniProtKB-UniRule"/>
</dbReference>
<evidence type="ECO:0000256" key="4">
    <source>
        <dbReference type="ARBA" id="ARBA00022490"/>
    </source>
</evidence>
<keyword evidence="7 10" id="KW-0505">Motor protein</keyword>
<name>A0A8S3ZT55_9EUPU</name>
<dbReference type="PANTHER" id="PTHR10779">
    <property type="entry name" value="DYNEIN LIGHT CHAIN ROADBLOCK"/>
    <property type="match status" value="1"/>
</dbReference>
<evidence type="ECO:0000256" key="3">
    <source>
        <dbReference type="ARBA" id="ARBA00022448"/>
    </source>
</evidence>
<evidence type="ECO:0000256" key="6">
    <source>
        <dbReference type="ARBA" id="ARBA00023017"/>
    </source>
</evidence>
<dbReference type="SMART" id="SM00960">
    <property type="entry name" value="Robl_LC7"/>
    <property type="match status" value="1"/>
</dbReference>
<evidence type="ECO:0000313" key="13">
    <source>
        <dbReference type="Proteomes" id="UP000678393"/>
    </source>
</evidence>
<proteinExistence type="inferred from homology"/>
<keyword evidence="13" id="KW-1185">Reference proteome</keyword>
<dbReference type="GO" id="GO:0005868">
    <property type="term" value="C:cytoplasmic dynein complex"/>
    <property type="evidence" value="ECO:0007669"/>
    <property type="project" value="UniProtKB-UniRule"/>
</dbReference>
<dbReference type="GO" id="GO:0005737">
    <property type="term" value="C:cytoplasm"/>
    <property type="evidence" value="ECO:0007669"/>
    <property type="project" value="UniProtKB-UniRule"/>
</dbReference>
<accession>A0A8S3ZT55</accession>
<evidence type="ECO:0000256" key="7">
    <source>
        <dbReference type="ARBA" id="ARBA00023175"/>
    </source>
</evidence>
<comment type="function">
    <text evidence="9">Acts as one of several non-catalytic accessory components of the cytoplasmic dynein 1 complex that are thought to be involved in linking dynein to cargos and to adapter proteins that regulate dynein function. Cytoplasmic dynein 1 acts as a motor for the intracellular retrograde motility of vesicles and organelles along microtubules.</text>
</comment>
<dbReference type="GO" id="GO:0045505">
    <property type="term" value="F:dynein intermediate chain binding"/>
    <property type="evidence" value="ECO:0007669"/>
    <property type="project" value="UniProtKB-UniRule"/>
</dbReference>
<sequence>MSQQQVEEIMKRINSHKGVKALIIINKDGLLLKTNMEMNATTEQLIKNIHELSLAARRLIRDVDPHDDLMFLRTLSDKDEILISPDVNFTVIVIQEHSGDVSKVASDASWTS</sequence>
<evidence type="ECO:0000256" key="5">
    <source>
        <dbReference type="ARBA" id="ARBA00022701"/>
    </source>
</evidence>
<reference evidence="12" key="1">
    <citation type="submission" date="2021-04" db="EMBL/GenBank/DDBJ databases">
        <authorList>
            <consortium name="Molecular Ecology Group"/>
        </authorList>
    </citation>
    <scope>NUCLEOTIDE SEQUENCE</scope>
</reference>
<keyword evidence="4 10" id="KW-0963">Cytoplasm</keyword>
<protein>
    <recommendedName>
        <fullName evidence="10">Dynein light chain roadblock</fullName>
    </recommendedName>
</protein>
<dbReference type="EMBL" id="CAJHNH020004024">
    <property type="protein sequence ID" value="CAG5130436.1"/>
    <property type="molecule type" value="Genomic_DNA"/>
</dbReference>
<dbReference type="InterPro" id="IPR004942">
    <property type="entry name" value="Roadblock/LAMTOR2_dom"/>
</dbReference>
<evidence type="ECO:0000256" key="8">
    <source>
        <dbReference type="ARBA" id="ARBA00023212"/>
    </source>
</evidence>
<evidence type="ECO:0000259" key="11">
    <source>
        <dbReference type="SMART" id="SM00960"/>
    </source>
</evidence>
<dbReference type="SUPFAM" id="SSF103196">
    <property type="entry name" value="Roadblock/LC7 domain"/>
    <property type="match status" value="1"/>
</dbReference>
<keyword evidence="3 10" id="KW-0813">Transport</keyword>
<comment type="caution">
    <text evidence="12">The sequence shown here is derived from an EMBL/GenBank/DDBJ whole genome shotgun (WGS) entry which is preliminary data.</text>
</comment>
<keyword evidence="5 10" id="KW-0493">Microtubule</keyword>
<feature type="domain" description="Roadblock/LAMTOR2" evidence="11">
    <location>
        <begin position="6"/>
        <end position="95"/>
    </location>
</feature>
<gene>
    <name evidence="12" type="ORF">CUNI_LOCUS15994</name>
</gene>
<comment type="similarity">
    <text evidence="2 10">Belongs to the GAMAD family.</text>
</comment>
<dbReference type="InterPro" id="IPR016561">
    <property type="entry name" value="DYNLRB1/2"/>
</dbReference>
<dbReference type="Proteomes" id="UP000678393">
    <property type="component" value="Unassembled WGS sequence"/>
</dbReference>
<comment type="subcellular location">
    <subcellularLocation>
        <location evidence="1 10">Cytoplasm</location>
        <location evidence="1 10">Cytoskeleton</location>
    </subcellularLocation>
</comment>
<dbReference type="Pfam" id="PF03259">
    <property type="entry name" value="Robl_LC7"/>
    <property type="match status" value="1"/>
</dbReference>
<dbReference type="AlphaFoldDB" id="A0A8S3ZT55"/>
<dbReference type="PIRSF" id="PIRSF009998">
    <property type="entry name" value="DLC7"/>
    <property type="match status" value="1"/>
</dbReference>
<evidence type="ECO:0000256" key="10">
    <source>
        <dbReference type="PIRNR" id="PIRNR009998"/>
    </source>
</evidence>
<keyword evidence="8 10" id="KW-0206">Cytoskeleton</keyword>
<evidence type="ECO:0000256" key="9">
    <source>
        <dbReference type="ARBA" id="ARBA00025362"/>
    </source>
</evidence>